<evidence type="ECO:0000313" key="5">
    <source>
        <dbReference type="EMBL" id="OUN56823.1"/>
    </source>
</evidence>
<dbReference type="PANTHER" id="PTHR47245:SF2">
    <property type="entry name" value="PEPTIDYL-PROLYL CIS-TRANS ISOMERASE HP_0175-RELATED"/>
    <property type="match status" value="1"/>
</dbReference>
<dbReference type="Proteomes" id="UP001055048">
    <property type="component" value="Unassembled WGS sequence"/>
</dbReference>
<reference evidence="5" key="2">
    <citation type="journal article" date="2018" name="BMC Genomics">
        <title>Whole genome sequencing and function prediction of 133 gut anaerobes isolated from chicken caecum in pure cultures.</title>
        <authorList>
            <person name="Medvecky M."/>
            <person name="Cejkova D."/>
            <person name="Polansky O."/>
            <person name="Karasova D."/>
            <person name="Kubasova T."/>
            <person name="Cizek A."/>
            <person name="Rychlik I."/>
        </authorList>
    </citation>
    <scope>NUCLEOTIDE SEQUENCE</scope>
    <source>
        <strain evidence="5">An67</strain>
    </source>
</reference>
<keyword evidence="1 5" id="KW-0413">Isomerase</keyword>
<dbReference type="Proteomes" id="UP000196329">
    <property type="component" value="Unassembled WGS sequence"/>
</dbReference>
<evidence type="ECO:0000313" key="8">
    <source>
        <dbReference type="Proteomes" id="UP000283684"/>
    </source>
</evidence>
<reference evidence="3" key="5">
    <citation type="submission" date="2022-01" db="EMBL/GenBank/DDBJ databases">
        <title>Novel bile acid biosynthetic pathways are enriched in the microbiome of centenarians.</title>
        <authorList>
            <person name="Sato Y."/>
            <person name="Atarashi K."/>
            <person name="Plichta R.D."/>
            <person name="Arai Y."/>
            <person name="Sasajima S."/>
            <person name="Kearney M.S."/>
            <person name="Suda W."/>
            <person name="Takeshita K."/>
            <person name="Sasaki T."/>
            <person name="Okamoto S."/>
            <person name="Skelly N.A."/>
            <person name="Okamura Y."/>
            <person name="Vlamakis H."/>
            <person name="Li Y."/>
            <person name="Tanoue T."/>
            <person name="Takei H."/>
            <person name="Nittono H."/>
            <person name="Narushima S."/>
            <person name="Irie J."/>
            <person name="Itoh H."/>
            <person name="Moriya K."/>
            <person name="Sugiura Y."/>
            <person name="Suematsu M."/>
            <person name="Moritoki N."/>
            <person name="Shibata S."/>
            <person name="Littman R.D."/>
            <person name="Fischbach A.M."/>
            <person name="Uwamino Y."/>
            <person name="Inoue T."/>
            <person name="Honda A."/>
            <person name="Hattori M."/>
            <person name="Murai T."/>
            <person name="Xavier J.R."/>
            <person name="Hirose N."/>
            <person name="Honda K."/>
        </authorList>
    </citation>
    <scope>NUCLEOTIDE SEQUENCE</scope>
    <source>
        <strain evidence="3">CE91-St12</strain>
    </source>
</reference>
<accession>A0A1Y3V701</accession>
<evidence type="ECO:0000256" key="1">
    <source>
        <dbReference type="PROSITE-ProRule" id="PRU00278"/>
    </source>
</evidence>
<evidence type="ECO:0000313" key="6">
    <source>
        <dbReference type="EMBL" id="RGZ44042.1"/>
    </source>
</evidence>
<proteinExistence type="predicted"/>
<feature type="domain" description="PpiC" evidence="2">
    <location>
        <begin position="126"/>
        <end position="225"/>
    </location>
</feature>
<dbReference type="SUPFAM" id="SSF54534">
    <property type="entry name" value="FKBP-like"/>
    <property type="match status" value="1"/>
</dbReference>
<dbReference type="PANTHER" id="PTHR47245">
    <property type="entry name" value="PEPTIDYLPROLYL ISOMERASE"/>
    <property type="match status" value="1"/>
</dbReference>
<dbReference type="Gene3D" id="3.10.50.40">
    <property type="match status" value="1"/>
</dbReference>
<reference evidence="4 9" key="4">
    <citation type="journal article" date="2019" name="Nat. Med.">
        <title>A library of human gut bacterial isolates paired with longitudinal multiomics data enables mechanistic microbiome research.</title>
        <authorList>
            <person name="Poyet M."/>
            <person name="Groussin M."/>
            <person name="Gibbons S.M."/>
            <person name="Avila-Pacheco J."/>
            <person name="Jiang X."/>
            <person name="Kearney S.M."/>
            <person name="Perrotta A.R."/>
            <person name="Berdy B."/>
            <person name="Zhao S."/>
            <person name="Lieberman T.D."/>
            <person name="Swanson P.K."/>
            <person name="Smith M."/>
            <person name="Roesemann S."/>
            <person name="Alexander J.E."/>
            <person name="Rich S.A."/>
            <person name="Livny J."/>
            <person name="Vlamakis H."/>
            <person name="Clish C."/>
            <person name="Bullock K."/>
            <person name="Deik A."/>
            <person name="Scott J."/>
            <person name="Pierce K.A."/>
            <person name="Xavier R.J."/>
            <person name="Alm E.J."/>
        </authorList>
    </citation>
    <scope>NUCLEOTIDE SEQUENCE [LARGE SCALE GENOMIC DNA]</scope>
    <source>
        <strain evidence="4 9">BIOML-A21</strain>
    </source>
</reference>
<keyword evidence="1" id="KW-0697">Rotamase</keyword>
<evidence type="ECO:0000313" key="4">
    <source>
        <dbReference type="EMBL" id="KAB4185163.1"/>
    </source>
</evidence>
<evidence type="ECO:0000313" key="3">
    <source>
        <dbReference type="EMBL" id="GKH11973.1"/>
    </source>
</evidence>
<dbReference type="EMBL" id="NFHS01000001">
    <property type="protein sequence ID" value="OUN56823.1"/>
    <property type="molecule type" value="Genomic_DNA"/>
</dbReference>
<dbReference type="Proteomes" id="UP000283684">
    <property type="component" value="Unassembled WGS sequence"/>
</dbReference>
<dbReference type="GO" id="GO:0003755">
    <property type="term" value="F:peptidyl-prolyl cis-trans isomerase activity"/>
    <property type="evidence" value="ECO:0007669"/>
    <property type="project" value="UniProtKB-KW"/>
</dbReference>
<name>A0A1Y3V701_BACUN</name>
<dbReference type="EMBL" id="WCUA01000010">
    <property type="protein sequence ID" value="KAB4185163.1"/>
    <property type="molecule type" value="Genomic_DNA"/>
</dbReference>
<dbReference type="InterPro" id="IPR046357">
    <property type="entry name" value="PPIase_dom_sf"/>
</dbReference>
<sequence>MVLMIRLLLVFIFLGFGWAVSAQDDPVLMRINGKEVLRSEFERSYNKDSGAVGAGRRALEAYVNKFIDFRLKIDAAEVAGLDTSRIFQKELDEYRCCLIKSYLTDEETAEQVARQYYDKMKSGRRAGRVRVKHIFKYLPQNISGHALREMESRMDSIYGALVKEETGASSFDTCVELFSDEKKAFWVGGLQMPMEFEDVVFGLNTGEISRPFFTPQGIHIVKVLEQQEILPFEKVKGKIIHCQTRRHGMDKGTRAFVEKLKKEYHYMSDKVGIDELLAKGSTSRTLFTLDGKIYGGKEFARFAAAYPAGTRRQLEAFTVKTILDYENSRLELKHPEFRVLVQGYRDSMLLAKITDLEIEQGSMADEAGLKAYFEAHRSEFHWDEPRYRGIVLHCTTKRVAKQVRKFLKQIPEEEWMDAIRLTFNAGDTPKVRAEQGLFAPGDNAYVDELVFKGKNATPVLSFPFTAVQGRKQKGPDSWQEVREPLVTAYRNYLETHWVAKLRTAGKVEIDQEVLKTVNNH</sequence>
<protein>
    <submittedName>
        <fullName evidence="5">Peptidylprolyl isomerase</fullName>
    </submittedName>
</protein>
<dbReference type="EMBL" id="BQNL01000001">
    <property type="protein sequence ID" value="GKH11973.1"/>
    <property type="molecule type" value="Genomic_DNA"/>
</dbReference>
<reference evidence="6 8" key="3">
    <citation type="submission" date="2018-08" db="EMBL/GenBank/DDBJ databases">
        <title>A genome reference for cultivated species of the human gut microbiota.</title>
        <authorList>
            <person name="Zou Y."/>
            <person name="Xue W."/>
            <person name="Luo G."/>
        </authorList>
    </citation>
    <scope>NUCLEOTIDE SEQUENCE [LARGE SCALE GENOMIC DNA]</scope>
    <source>
        <strain evidence="6 8">AM50-4</strain>
    </source>
</reference>
<organism evidence="5 7">
    <name type="scientific">Bacteroides uniformis</name>
    <dbReference type="NCBI Taxonomy" id="820"/>
    <lineage>
        <taxon>Bacteria</taxon>
        <taxon>Pseudomonadati</taxon>
        <taxon>Bacteroidota</taxon>
        <taxon>Bacteroidia</taxon>
        <taxon>Bacteroidales</taxon>
        <taxon>Bacteroidaceae</taxon>
        <taxon>Bacteroides</taxon>
    </lineage>
</organism>
<reference evidence="7" key="1">
    <citation type="submission" date="2017-04" db="EMBL/GenBank/DDBJ databases">
        <title>Function of individual gut microbiota members based on whole genome sequencing of pure cultures obtained from chicken caecum.</title>
        <authorList>
            <person name="Medvecky M."/>
            <person name="Cejkova D."/>
            <person name="Polansky O."/>
            <person name="Karasova D."/>
            <person name="Kubasova T."/>
            <person name="Cizek A."/>
            <person name="Rychlik I."/>
        </authorList>
    </citation>
    <scope>NUCLEOTIDE SEQUENCE [LARGE SCALE GENOMIC DNA]</scope>
    <source>
        <strain evidence="7">An67</strain>
    </source>
</reference>
<evidence type="ECO:0000313" key="7">
    <source>
        <dbReference type="Proteomes" id="UP000196329"/>
    </source>
</evidence>
<gene>
    <name evidence="5" type="ORF">B5G17_00075</name>
    <name evidence="3" type="ORF">CE91St12_01830</name>
    <name evidence="6" type="ORF">DW988_19660</name>
    <name evidence="4" type="ORF">GAQ34_10785</name>
</gene>
<dbReference type="Pfam" id="PF00639">
    <property type="entry name" value="Rotamase"/>
    <property type="match status" value="1"/>
</dbReference>
<dbReference type="EMBL" id="QSEE01000030">
    <property type="protein sequence ID" value="RGZ44042.1"/>
    <property type="molecule type" value="Genomic_DNA"/>
</dbReference>
<evidence type="ECO:0000313" key="9">
    <source>
        <dbReference type="Proteomes" id="UP000442334"/>
    </source>
</evidence>
<dbReference type="InterPro" id="IPR050245">
    <property type="entry name" value="PrsA_foldase"/>
</dbReference>
<dbReference type="PROSITE" id="PS50198">
    <property type="entry name" value="PPIC_PPIASE_2"/>
    <property type="match status" value="1"/>
</dbReference>
<dbReference type="InterPro" id="IPR000297">
    <property type="entry name" value="PPIase_PpiC"/>
</dbReference>
<evidence type="ECO:0000259" key="2">
    <source>
        <dbReference type="PROSITE" id="PS50198"/>
    </source>
</evidence>
<dbReference type="Proteomes" id="UP000442334">
    <property type="component" value="Unassembled WGS sequence"/>
</dbReference>
<dbReference type="AlphaFoldDB" id="A0A1Y3V701"/>
<dbReference type="RefSeq" id="WP_087331461.1">
    <property type="nucleotide sequence ID" value="NZ_BQNL01000001.1"/>
</dbReference>
<comment type="caution">
    <text evidence="5">The sequence shown here is derived from an EMBL/GenBank/DDBJ whole genome shotgun (WGS) entry which is preliminary data.</text>
</comment>